<organism evidence="3 4">
    <name type="scientific">Mycobacterium parmense</name>
    <dbReference type="NCBI Taxonomy" id="185642"/>
    <lineage>
        <taxon>Bacteria</taxon>
        <taxon>Bacillati</taxon>
        <taxon>Actinomycetota</taxon>
        <taxon>Actinomycetes</taxon>
        <taxon>Mycobacteriales</taxon>
        <taxon>Mycobacteriaceae</taxon>
        <taxon>Mycobacterium</taxon>
        <taxon>Mycobacterium simiae complex</taxon>
    </lineage>
</organism>
<dbReference type="OrthoDB" id="4845489at2"/>
<reference evidence="3 4" key="1">
    <citation type="journal article" date="2019" name="Emerg. Microbes Infect.">
        <title>Comprehensive subspecies identification of 175 nontuberculous mycobacteria species based on 7547 genomic profiles.</title>
        <authorList>
            <person name="Matsumoto Y."/>
            <person name="Kinjo T."/>
            <person name="Motooka D."/>
            <person name="Nabeya D."/>
            <person name="Jung N."/>
            <person name="Uechi K."/>
            <person name="Horii T."/>
            <person name="Iida T."/>
            <person name="Fujita J."/>
            <person name="Nakamura S."/>
        </authorList>
    </citation>
    <scope>NUCLEOTIDE SEQUENCE [LARGE SCALE GENOMIC DNA]</scope>
    <source>
        <strain evidence="3 4">JCM 14742</strain>
    </source>
</reference>
<evidence type="ECO:0000313" key="4">
    <source>
        <dbReference type="Proteomes" id="UP000467105"/>
    </source>
</evidence>
<protein>
    <submittedName>
        <fullName evidence="3">Uncharacterized protein</fullName>
    </submittedName>
</protein>
<accession>A0A7I7YW67</accession>
<dbReference type="EMBL" id="AP022614">
    <property type="protein sequence ID" value="BBZ45233.1"/>
    <property type="molecule type" value="Genomic_DNA"/>
</dbReference>
<evidence type="ECO:0000256" key="1">
    <source>
        <dbReference type="SAM" id="MobiDB-lite"/>
    </source>
</evidence>
<feature type="transmembrane region" description="Helical" evidence="2">
    <location>
        <begin position="760"/>
        <end position="780"/>
    </location>
</feature>
<dbReference type="AlphaFoldDB" id="A0A7I7YW67"/>
<feature type="compositionally biased region" description="Basic and acidic residues" evidence="1">
    <location>
        <begin position="513"/>
        <end position="524"/>
    </location>
</feature>
<feature type="region of interest" description="Disordered" evidence="1">
    <location>
        <begin position="225"/>
        <end position="246"/>
    </location>
</feature>
<name>A0A7I7YW67_9MYCO</name>
<proteinExistence type="predicted"/>
<sequence length="847" mass="95084">MTTSVHQAEKLEIHVREALDDLCKRFSENAIGGGWHPRPGEYHRTRDLKTIREDGHRTLIHQLRDWSDSSTPVEALTCLWLRTWALWDESLAYHTLRVVQKVAEDFVDSHESADEWQRRAMLAMRDAMSLINMDADVFKQINLSSAEGLKQAATKAVESTATIESALNDLGSPSLADSDRTKRLKEDLDHIAGTAHQNHVFYKALACAAEALIEFERWLAVAPRHGSADGRPGPASSNLPSSPGRRELLNSVNDAIGAFRSARRSLGDLILERSEPWEQLLTEILEIIESESADVFVPRRVQIRYCYPFAVGRELGPDDEISRRPEQLVKNDFDKALKCLGISAKEPEPLTATEFFTRGPGHYGGVRVELQSISFRNFRDPHLAGVDGGFDLQDCRVWLDLSEIGNHCLCIEPAPLSAPLPHLVYRAVRAGSPFSLGETVVLRRRGSGTEPSSEDADAAWDDLHLFSQDVIAALAYWYLDPSNHGAGDGRAKRHSRESAKTSPPDADPSGTDSDPRTRQFERGHLHEVVVVRTDKPLGREPEKIAHVLDGAVGGKILLRSIQRGATTLEEWVRYPPLPKKSAQDLKLPIEGIPEMGLAGDWCAHTGETTVFGIVAAPSWQSDAWVEAAQFVSSWTPLLRLWNKRLQYAVEEDPLAPDHSKGKRAQAVGKHINMTKVRTDITNTADTLRQIERRVRLHLMQIRAEDLCATMAHRRFLDQLLEMGGLNRLQSELDAQLEAAERLTDWLEERIRRNADDRRQFLLGVIAAFTLFGVAAFLSLANETHMHQSLGFIELHEGVWEDWLVLGLFLVFAGYIFFFFGGPDWVRRTYRRLRKSRTLAEDGSINGD</sequence>
<feature type="transmembrane region" description="Helical" evidence="2">
    <location>
        <begin position="802"/>
        <end position="825"/>
    </location>
</feature>
<evidence type="ECO:0000256" key="2">
    <source>
        <dbReference type="SAM" id="Phobius"/>
    </source>
</evidence>
<dbReference type="RefSeq" id="WP_085267878.1">
    <property type="nucleotide sequence ID" value="NZ_AP022614.1"/>
</dbReference>
<keyword evidence="2" id="KW-1133">Transmembrane helix</keyword>
<feature type="region of interest" description="Disordered" evidence="1">
    <location>
        <begin position="486"/>
        <end position="524"/>
    </location>
</feature>
<keyword evidence="4" id="KW-1185">Reference proteome</keyword>
<dbReference type="Proteomes" id="UP000467105">
    <property type="component" value="Chromosome"/>
</dbReference>
<gene>
    <name evidence="3" type="ORF">MPRM_25140</name>
</gene>
<evidence type="ECO:0000313" key="3">
    <source>
        <dbReference type="EMBL" id="BBZ45233.1"/>
    </source>
</evidence>
<keyword evidence="2" id="KW-0812">Transmembrane</keyword>
<keyword evidence="2" id="KW-0472">Membrane</keyword>